<protein>
    <submittedName>
        <fullName evidence="1">Uncharacterized protein</fullName>
    </submittedName>
</protein>
<dbReference type="Gramene" id="TKW06851">
    <property type="protein sequence ID" value="TKW06851"/>
    <property type="gene ID" value="SEVIR_7G267733v2"/>
</dbReference>
<reference evidence="1" key="1">
    <citation type="submission" date="2019-03" db="EMBL/GenBank/DDBJ databases">
        <title>WGS assembly of Setaria viridis.</title>
        <authorList>
            <person name="Huang P."/>
            <person name="Jenkins J."/>
            <person name="Grimwood J."/>
            <person name="Barry K."/>
            <person name="Healey A."/>
            <person name="Mamidi S."/>
            <person name="Sreedasyam A."/>
            <person name="Shu S."/>
            <person name="Feldman M."/>
            <person name="Wu J."/>
            <person name="Yu Y."/>
            <person name="Chen C."/>
            <person name="Johnson J."/>
            <person name="Rokhsar D."/>
            <person name="Baxter I."/>
            <person name="Schmutz J."/>
            <person name="Brutnell T."/>
            <person name="Kellogg E."/>
        </authorList>
    </citation>
    <scope>NUCLEOTIDE SEQUENCE [LARGE SCALE GENOMIC DNA]</scope>
</reference>
<proteinExistence type="predicted"/>
<sequence>MTPNQLKGLMNPKWRLIGLMVPSFMLLFQKFLKLKQAYHLTTRLQMAMLKMRMNAHPRRQYNLHQLEQSQESKDARKALGTIYEKVLVVDDVKSARSVVQLLTAKYRNFFHACDTEILQAKLSVREGLYQSKANKK</sequence>
<accession>A0A4U6TVK9</accession>
<dbReference type="EMBL" id="CM016558">
    <property type="protein sequence ID" value="TKW06851.1"/>
    <property type="molecule type" value="Genomic_DNA"/>
</dbReference>
<gene>
    <name evidence="1" type="ORF">SEVIR_7G267733v2</name>
</gene>
<dbReference type="AlphaFoldDB" id="A0A4U6TVK9"/>
<evidence type="ECO:0000313" key="2">
    <source>
        <dbReference type="Proteomes" id="UP000298652"/>
    </source>
</evidence>
<organism evidence="1 2">
    <name type="scientific">Setaria viridis</name>
    <name type="common">Green bristlegrass</name>
    <name type="synonym">Setaria italica subsp. viridis</name>
    <dbReference type="NCBI Taxonomy" id="4556"/>
    <lineage>
        <taxon>Eukaryota</taxon>
        <taxon>Viridiplantae</taxon>
        <taxon>Streptophyta</taxon>
        <taxon>Embryophyta</taxon>
        <taxon>Tracheophyta</taxon>
        <taxon>Spermatophyta</taxon>
        <taxon>Magnoliopsida</taxon>
        <taxon>Liliopsida</taxon>
        <taxon>Poales</taxon>
        <taxon>Poaceae</taxon>
        <taxon>PACMAD clade</taxon>
        <taxon>Panicoideae</taxon>
        <taxon>Panicodae</taxon>
        <taxon>Paniceae</taxon>
        <taxon>Cenchrinae</taxon>
        <taxon>Setaria</taxon>
    </lineage>
</organism>
<keyword evidence="2" id="KW-1185">Reference proteome</keyword>
<evidence type="ECO:0000313" key="1">
    <source>
        <dbReference type="EMBL" id="TKW06851.1"/>
    </source>
</evidence>
<name>A0A4U6TVK9_SETVI</name>
<dbReference type="Proteomes" id="UP000298652">
    <property type="component" value="Chromosome 7"/>
</dbReference>